<evidence type="ECO:0000259" key="7">
    <source>
        <dbReference type="Pfam" id="PF00135"/>
    </source>
</evidence>
<keyword evidence="6" id="KW-0732">Signal</keyword>
<dbReference type="InterPro" id="IPR019826">
    <property type="entry name" value="Carboxylesterase_B_AS"/>
</dbReference>
<evidence type="ECO:0000256" key="4">
    <source>
        <dbReference type="ARBA" id="ARBA00023157"/>
    </source>
</evidence>
<keyword evidence="5" id="KW-0325">Glycoprotein</keyword>
<keyword evidence="4" id="KW-1015">Disulfide bond</keyword>
<feature type="domain" description="Carboxylesterase type B" evidence="7">
    <location>
        <begin position="37"/>
        <end position="534"/>
    </location>
</feature>
<sequence length="559" mass="63034">MTTHARYRQWSLLEMVHVKWVVLWSLWAARVVRQPTATVRVSGGLLRGSIAPAGTHTEYYGVPYSIIGPEHRFKAPGPETKWQGVYEAINENIKCQQNAYIGAPFIIGKENCLILNVYTPLNTNSNSLLPVMVFIHGGGFFEGSSGPFLYGPQYIVSKGVILVTINYRLNIQGNLCLRIKEAPGNPGMKDQVAALKWVQRNIKVFGGDPDNVTLFGESAGAASVSYHVLSPMSKGLFHKAILQSGSSLSAWAYQYRPVYMASLLAKTMGYITQDPYKLYEIFSNKSDAELIVTRVPRKEGNQIISEILYTPCVEDVLEGVEPFLTELPYDALKHGRYNKVPMIIGANNEEGYLFMGMENDTSINKVTIERSLPKDMVILNERERKDVAEKLRKMYMGDDVVSRETEIKLSRFTGEVYINYPSLEETNLIANTSDKPVYSYLFSYGGWRNIAKLFSGKNISKAPGAAHADDLFYLFSQTLISSLFETEMINKMTSLWTNFAKYGNPTPPGLDTLPVRWPPVDTAAPVTLNIDSEFSIIPMWYRDSLKILKELYTMYRRRE</sequence>
<dbReference type="InterPro" id="IPR002018">
    <property type="entry name" value="CarbesteraseB"/>
</dbReference>
<protein>
    <recommendedName>
        <fullName evidence="6">Carboxylic ester hydrolase</fullName>
        <ecNumber evidence="6">3.1.1.-</ecNumber>
    </recommendedName>
</protein>
<dbReference type="PANTHER" id="PTHR43142">
    <property type="entry name" value="CARBOXYLIC ESTER HYDROLASE"/>
    <property type="match status" value="1"/>
</dbReference>
<feature type="chain" id="PRO_5044948184" description="Carboxylic ester hydrolase" evidence="6">
    <location>
        <begin position="29"/>
        <end position="559"/>
    </location>
</feature>
<dbReference type="SUPFAM" id="SSF53474">
    <property type="entry name" value="alpha/beta-Hydrolases"/>
    <property type="match status" value="1"/>
</dbReference>
<reference evidence="9 10" key="1">
    <citation type="submission" date="2025-05" db="UniProtKB">
        <authorList>
            <consortium name="RefSeq"/>
        </authorList>
    </citation>
    <scope>IDENTIFICATION</scope>
    <source>
        <tissue evidence="9 10">Whole larvae</tissue>
    </source>
</reference>
<dbReference type="InterPro" id="IPR029058">
    <property type="entry name" value="AB_hydrolase_fold"/>
</dbReference>
<evidence type="ECO:0000313" key="9">
    <source>
        <dbReference type="RefSeq" id="XP_026763518.2"/>
    </source>
</evidence>
<gene>
    <name evidence="9 10 11" type="primary">LOC113522005</name>
</gene>
<dbReference type="PANTHER" id="PTHR43142:SF1">
    <property type="entry name" value="CARBOXYLIC ESTER HYDROLASE"/>
    <property type="match status" value="1"/>
</dbReference>
<evidence type="ECO:0000313" key="10">
    <source>
        <dbReference type="RefSeq" id="XP_026763519.2"/>
    </source>
</evidence>
<dbReference type="GO" id="GO:0052689">
    <property type="term" value="F:carboxylic ester hydrolase activity"/>
    <property type="evidence" value="ECO:0007669"/>
    <property type="project" value="UniProtKB-KW"/>
</dbReference>
<name>A0A6J1X2W7_GALME</name>
<comment type="similarity">
    <text evidence="1 6">Belongs to the type-B carboxylesterase/lipase family.</text>
</comment>
<evidence type="ECO:0000256" key="3">
    <source>
        <dbReference type="ARBA" id="ARBA00022801"/>
    </source>
</evidence>
<evidence type="ECO:0000313" key="8">
    <source>
        <dbReference type="Proteomes" id="UP001652740"/>
    </source>
</evidence>
<evidence type="ECO:0000256" key="5">
    <source>
        <dbReference type="ARBA" id="ARBA00023180"/>
    </source>
</evidence>
<dbReference type="RefSeq" id="XP_026763518.2">
    <property type="nucleotide sequence ID" value="XM_026907717.3"/>
</dbReference>
<keyword evidence="3 6" id="KW-0378">Hydrolase</keyword>
<dbReference type="RefSeq" id="XP_026763519.2">
    <property type="nucleotide sequence ID" value="XM_026907718.3"/>
</dbReference>
<keyword evidence="8" id="KW-1185">Reference proteome</keyword>
<dbReference type="AlphaFoldDB" id="A0A6J1X2W7"/>
<evidence type="ECO:0000256" key="6">
    <source>
        <dbReference type="RuleBase" id="RU361235"/>
    </source>
</evidence>
<dbReference type="PROSITE" id="PS00122">
    <property type="entry name" value="CARBOXYLESTERASE_B_1"/>
    <property type="match status" value="1"/>
</dbReference>
<dbReference type="KEGG" id="gmw:113522005"/>
<organism evidence="8 9">
    <name type="scientific">Galleria mellonella</name>
    <name type="common">Greater wax moth</name>
    <dbReference type="NCBI Taxonomy" id="7137"/>
    <lineage>
        <taxon>Eukaryota</taxon>
        <taxon>Metazoa</taxon>
        <taxon>Ecdysozoa</taxon>
        <taxon>Arthropoda</taxon>
        <taxon>Hexapoda</taxon>
        <taxon>Insecta</taxon>
        <taxon>Pterygota</taxon>
        <taxon>Neoptera</taxon>
        <taxon>Endopterygota</taxon>
        <taxon>Lepidoptera</taxon>
        <taxon>Glossata</taxon>
        <taxon>Ditrysia</taxon>
        <taxon>Pyraloidea</taxon>
        <taxon>Pyralidae</taxon>
        <taxon>Galleriinae</taxon>
        <taxon>Galleria</taxon>
    </lineage>
</organism>
<dbReference type="RefSeq" id="XP_031765824.2">
    <property type="nucleotide sequence ID" value="XM_031909964.2"/>
</dbReference>
<keyword evidence="2" id="KW-0719">Serine esterase</keyword>
<accession>A0A6J1X2W7</accession>
<dbReference type="Proteomes" id="UP001652740">
    <property type="component" value="Unplaced"/>
</dbReference>
<dbReference type="Pfam" id="PF00135">
    <property type="entry name" value="COesterase"/>
    <property type="match status" value="1"/>
</dbReference>
<proteinExistence type="inferred from homology"/>
<evidence type="ECO:0000256" key="2">
    <source>
        <dbReference type="ARBA" id="ARBA00022487"/>
    </source>
</evidence>
<evidence type="ECO:0000313" key="11">
    <source>
        <dbReference type="RefSeq" id="XP_031765824.2"/>
    </source>
</evidence>
<dbReference type="EC" id="3.1.1.-" evidence="6"/>
<dbReference type="GeneID" id="113522005"/>
<feature type="signal peptide" evidence="6">
    <location>
        <begin position="1"/>
        <end position="28"/>
    </location>
</feature>
<evidence type="ECO:0000256" key="1">
    <source>
        <dbReference type="ARBA" id="ARBA00005964"/>
    </source>
</evidence>
<dbReference type="Gene3D" id="3.40.50.1820">
    <property type="entry name" value="alpha/beta hydrolase"/>
    <property type="match status" value="1"/>
</dbReference>